<keyword evidence="7" id="KW-1185">Reference proteome</keyword>
<dbReference type="GO" id="GO:0042802">
    <property type="term" value="F:identical protein binding"/>
    <property type="evidence" value="ECO:0007669"/>
    <property type="project" value="TreeGrafter"/>
</dbReference>
<organism evidence="6 7">
    <name type="scientific">Devosia ureilytica</name>
    <dbReference type="NCBI Taxonomy" id="2952754"/>
    <lineage>
        <taxon>Bacteria</taxon>
        <taxon>Pseudomonadati</taxon>
        <taxon>Pseudomonadota</taxon>
        <taxon>Alphaproteobacteria</taxon>
        <taxon>Hyphomicrobiales</taxon>
        <taxon>Devosiaceae</taxon>
        <taxon>Devosia</taxon>
    </lineage>
</organism>
<feature type="modified residue" description="N6-(pyridoxal phosphate)lysine" evidence="5">
    <location>
        <position position="247"/>
    </location>
</feature>
<dbReference type="InterPro" id="IPR015421">
    <property type="entry name" value="PyrdxlP-dep_Trfase_major"/>
</dbReference>
<dbReference type="AlphaFoldDB" id="A0A9Q4AS74"/>
<evidence type="ECO:0000256" key="1">
    <source>
        <dbReference type="ARBA" id="ARBA00022571"/>
    </source>
</evidence>
<comment type="subcellular location">
    <subcellularLocation>
        <location evidence="5">Cytoplasm</location>
    </subcellularLocation>
</comment>
<feature type="binding site" evidence="5">
    <location>
        <position position="275"/>
    </location>
    <ligand>
        <name>N(2)-acetyl-L-ornithine</name>
        <dbReference type="ChEBI" id="CHEBI:57805"/>
    </ligand>
</feature>
<dbReference type="NCBIfam" id="TIGR00707">
    <property type="entry name" value="argD"/>
    <property type="match status" value="1"/>
</dbReference>
<evidence type="ECO:0000256" key="4">
    <source>
        <dbReference type="ARBA" id="ARBA00022898"/>
    </source>
</evidence>
<dbReference type="GO" id="GO:0030170">
    <property type="term" value="F:pyridoxal phosphate binding"/>
    <property type="evidence" value="ECO:0007669"/>
    <property type="project" value="InterPro"/>
</dbReference>
<feature type="binding site" evidence="5">
    <location>
        <begin position="218"/>
        <end position="221"/>
    </location>
    <ligand>
        <name>pyridoxal 5'-phosphate</name>
        <dbReference type="ChEBI" id="CHEBI:597326"/>
    </ligand>
</feature>
<dbReference type="InterPro" id="IPR050103">
    <property type="entry name" value="Class-III_PLP-dep_AT"/>
</dbReference>
<feature type="binding site" evidence="5">
    <location>
        <begin position="100"/>
        <end position="101"/>
    </location>
    <ligand>
        <name>pyridoxal 5'-phosphate</name>
        <dbReference type="ChEBI" id="CHEBI:597326"/>
    </ligand>
</feature>
<evidence type="ECO:0000256" key="2">
    <source>
        <dbReference type="ARBA" id="ARBA00022576"/>
    </source>
</evidence>
<comment type="cofactor">
    <cofactor evidence="5">
        <name>pyridoxal 5'-phosphate</name>
        <dbReference type="ChEBI" id="CHEBI:597326"/>
    </cofactor>
    <text evidence="5">Binds 1 pyridoxal phosphate per subunit.</text>
</comment>
<dbReference type="GO" id="GO:0006526">
    <property type="term" value="P:L-arginine biosynthetic process"/>
    <property type="evidence" value="ECO:0007669"/>
    <property type="project" value="UniProtKB-UniRule"/>
</dbReference>
<evidence type="ECO:0000256" key="5">
    <source>
        <dbReference type="HAMAP-Rule" id="MF_01107"/>
    </source>
</evidence>
<proteinExistence type="inferred from homology"/>
<keyword evidence="5" id="KW-0028">Amino-acid biosynthesis</keyword>
<comment type="caution">
    <text evidence="6">The sequence shown here is derived from an EMBL/GenBank/DDBJ whole genome shotgun (WGS) entry which is preliminary data.</text>
</comment>
<dbReference type="FunFam" id="3.40.640.10:FF:000004">
    <property type="entry name" value="Acetylornithine aminotransferase"/>
    <property type="match status" value="1"/>
</dbReference>
<evidence type="ECO:0000313" key="7">
    <source>
        <dbReference type="Proteomes" id="UP001060275"/>
    </source>
</evidence>
<evidence type="ECO:0000313" key="6">
    <source>
        <dbReference type="EMBL" id="MCP8888806.1"/>
    </source>
</evidence>
<comment type="catalytic activity">
    <reaction evidence="5">
        <text>N(2)-acetyl-L-ornithine + 2-oxoglutarate = N-acetyl-L-glutamate 5-semialdehyde + L-glutamate</text>
        <dbReference type="Rhea" id="RHEA:18049"/>
        <dbReference type="ChEBI" id="CHEBI:16810"/>
        <dbReference type="ChEBI" id="CHEBI:29123"/>
        <dbReference type="ChEBI" id="CHEBI:29985"/>
        <dbReference type="ChEBI" id="CHEBI:57805"/>
        <dbReference type="EC" id="2.6.1.11"/>
    </reaction>
</comment>
<dbReference type="SUPFAM" id="SSF53383">
    <property type="entry name" value="PLP-dependent transferases"/>
    <property type="match status" value="1"/>
</dbReference>
<dbReference type="InterPro" id="IPR005814">
    <property type="entry name" value="Aminotrans_3"/>
</dbReference>
<dbReference type="GO" id="GO:0003992">
    <property type="term" value="F:N2-acetyl-L-ornithine:2-oxoglutarate 5-aminotransferase activity"/>
    <property type="evidence" value="ECO:0007669"/>
    <property type="project" value="UniProtKB-UniRule"/>
</dbReference>
<name>A0A9Q4AS74_9HYPH</name>
<dbReference type="HAMAP" id="MF_01107">
    <property type="entry name" value="ArgD_aminotrans_3"/>
    <property type="match status" value="1"/>
</dbReference>
<feature type="binding site" evidence="5">
    <location>
        <position position="133"/>
    </location>
    <ligand>
        <name>pyridoxal 5'-phosphate</name>
        <dbReference type="ChEBI" id="CHEBI:597326"/>
    </ligand>
</feature>
<dbReference type="InterPro" id="IPR015424">
    <property type="entry name" value="PyrdxlP-dep_Trfase"/>
</dbReference>
<dbReference type="EC" id="2.6.1.11" evidence="5"/>
<keyword evidence="4 5" id="KW-0663">Pyridoxal phosphate</keyword>
<dbReference type="GO" id="GO:0005737">
    <property type="term" value="C:cytoplasm"/>
    <property type="evidence" value="ECO:0007669"/>
    <property type="project" value="UniProtKB-SubCell"/>
</dbReference>
<feature type="binding site" evidence="5">
    <location>
        <position position="136"/>
    </location>
    <ligand>
        <name>N(2)-acetyl-L-ornithine</name>
        <dbReference type="ChEBI" id="CHEBI:57805"/>
    </ligand>
</feature>
<keyword evidence="5" id="KW-0963">Cytoplasm</keyword>
<dbReference type="PANTHER" id="PTHR11986:SF113">
    <property type="entry name" value="SUCCINYLORNITHINE TRANSAMINASE"/>
    <property type="match status" value="1"/>
</dbReference>
<comment type="similarity">
    <text evidence="5">Belongs to the class-III pyridoxal-phosphate-dependent aminotransferase family. ArgD subfamily.</text>
</comment>
<keyword evidence="3 5" id="KW-0808">Transferase</keyword>
<keyword evidence="1 5" id="KW-0055">Arginine biosynthesis</keyword>
<reference evidence="6" key="1">
    <citation type="submission" date="2022-06" db="EMBL/GenBank/DDBJ databases">
        <title>Devosia sp. XJ19-45 genome assembly.</title>
        <authorList>
            <person name="Li B."/>
            <person name="Cai M."/>
            <person name="Nie G."/>
            <person name="Li W."/>
        </authorList>
    </citation>
    <scope>NUCLEOTIDE SEQUENCE</scope>
    <source>
        <strain evidence="6">XJ19-45</strain>
    </source>
</reference>
<dbReference type="CDD" id="cd00610">
    <property type="entry name" value="OAT_like"/>
    <property type="match status" value="1"/>
</dbReference>
<sequence length="404" mass="43122">MREFAMSALYGTYARSDLAFERGEGMRLYDQHGREFLDFHSGIAVNALGHGDPHLVAALKSAADKVWHTSNVFTIPEQERLGQRLVDATFADKVFFTNSGAEALECAIKTARHYFFAKGEPDRYEVIAFTGSFHGRTMGTIAAGGNPSYLEGFGPPMPGFKHTAPGDLDAVRALVGPQSCAILIEPVQGEGGVTAMSAEFLQGLRQICDENDMLLIFDEVQCGFGRTGRFFAFEWAGITPDIVAVAKAIGGGFPLGACLATEAASASMVPGTHGSTYGGNPLGCAMGNAVLDRILAPGFLDHVAQMGQRLAWHLQQLAQKYPDYVLEMRGKGLLAGVKIAPPVRDFVARLRDDHQLLTIGAGDNVLRLLPPLIVTEADIEEAMAKISAAFDAIEAETASTAAAG</sequence>
<dbReference type="NCBIfam" id="NF002325">
    <property type="entry name" value="PRK01278.1"/>
    <property type="match status" value="1"/>
</dbReference>
<keyword evidence="2 5" id="KW-0032">Aminotransferase</keyword>
<accession>A0A9Q4AS74</accession>
<dbReference type="Gene3D" id="3.40.640.10">
    <property type="entry name" value="Type I PLP-dependent aspartate aminotransferase-like (Major domain)"/>
    <property type="match status" value="1"/>
</dbReference>
<dbReference type="PROSITE" id="PS00600">
    <property type="entry name" value="AA_TRANSFER_CLASS_3"/>
    <property type="match status" value="1"/>
</dbReference>
<dbReference type="Proteomes" id="UP001060275">
    <property type="component" value="Unassembled WGS sequence"/>
</dbReference>
<comment type="miscellaneous">
    <text evidence="5">May also have succinyldiaminopimelate aminotransferase activity, thus carrying out the corresponding step in lysine biosynthesis.</text>
</comment>
<dbReference type="InterPro" id="IPR015422">
    <property type="entry name" value="PyrdxlP-dep_Trfase_small"/>
</dbReference>
<dbReference type="Gene3D" id="3.90.1150.10">
    <property type="entry name" value="Aspartate Aminotransferase, domain 1"/>
    <property type="match status" value="1"/>
</dbReference>
<protein>
    <recommendedName>
        <fullName evidence="5">Acetylornithine aminotransferase</fullName>
        <shortName evidence="5">ACOAT</shortName>
        <ecNumber evidence="5">2.6.1.11</ecNumber>
    </recommendedName>
</protein>
<dbReference type="InterPro" id="IPR049704">
    <property type="entry name" value="Aminotrans_3_PPA_site"/>
</dbReference>
<gene>
    <name evidence="5" type="primary">argD</name>
    <name evidence="6" type="ORF">NF348_16965</name>
</gene>
<comment type="subunit">
    <text evidence="5">Homodimer.</text>
</comment>
<dbReference type="Pfam" id="PF00202">
    <property type="entry name" value="Aminotran_3"/>
    <property type="match status" value="1"/>
</dbReference>
<comment type="pathway">
    <text evidence="5">Amino-acid biosynthesis; L-arginine biosynthesis; N(2)-acetyl-L-ornithine from L-glutamate: step 4/4.</text>
</comment>
<feature type="binding site" evidence="5">
    <location>
        <position position="276"/>
    </location>
    <ligand>
        <name>pyridoxal 5'-phosphate</name>
        <dbReference type="ChEBI" id="CHEBI:597326"/>
    </ligand>
</feature>
<dbReference type="PIRSF" id="PIRSF000521">
    <property type="entry name" value="Transaminase_4ab_Lys_Orn"/>
    <property type="match status" value="1"/>
</dbReference>
<dbReference type="PANTHER" id="PTHR11986">
    <property type="entry name" value="AMINOTRANSFERASE CLASS III"/>
    <property type="match status" value="1"/>
</dbReference>
<dbReference type="EMBL" id="JAMWDU010000007">
    <property type="protein sequence ID" value="MCP8888806.1"/>
    <property type="molecule type" value="Genomic_DNA"/>
</dbReference>
<dbReference type="InterPro" id="IPR004636">
    <property type="entry name" value="AcOrn/SuccOrn_fam"/>
</dbReference>
<evidence type="ECO:0000256" key="3">
    <source>
        <dbReference type="ARBA" id="ARBA00022679"/>
    </source>
</evidence>